<keyword evidence="10" id="KW-1185">Reference proteome</keyword>
<proteinExistence type="inferred from homology"/>
<protein>
    <recommendedName>
        <fullName evidence="5">Direct IAP-binding protein with low pI</fullName>
    </recommendedName>
</protein>
<comment type="caution">
    <text evidence="9">The sequence shown here is derived from an EMBL/GenBank/DDBJ whole genome shotgun (WGS) entry which is preliminary data.</text>
</comment>
<feature type="compositionally biased region" description="Basic and acidic residues" evidence="8">
    <location>
        <begin position="496"/>
        <end position="512"/>
    </location>
</feature>
<name>A0A8B6F2V6_MYTGA</name>
<dbReference type="GO" id="GO:0005739">
    <property type="term" value="C:mitochondrion"/>
    <property type="evidence" value="ECO:0007669"/>
    <property type="project" value="UniProtKB-SubCell"/>
</dbReference>
<evidence type="ECO:0000256" key="8">
    <source>
        <dbReference type="SAM" id="MobiDB-lite"/>
    </source>
</evidence>
<dbReference type="OrthoDB" id="6153032at2759"/>
<evidence type="ECO:0000256" key="4">
    <source>
        <dbReference type="ARBA" id="ARBA00023128"/>
    </source>
</evidence>
<dbReference type="GO" id="GO:0051402">
    <property type="term" value="P:neuron apoptotic process"/>
    <property type="evidence" value="ECO:0007669"/>
    <property type="project" value="TreeGrafter"/>
</dbReference>
<feature type="coiled-coil region" evidence="7">
    <location>
        <begin position="428"/>
        <end position="462"/>
    </location>
</feature>
<evidence type="ECO:0000256" key="6">
    <source>
        <dbReference type="ARBA" id="ARBA00046319"/>
    </source>
</evidence>
<dbReference type="InterPro" id="IPR015142">
    <property type="entry name" value="Smac_DIABLO"/>
</dbReference>
<comment type="similarity">
    <text evidence="6">Belongs to the Smac/DIABLO protein family.</text>
</comment>
<dbReference type="SUPFAM" id="SSF46984">
    <property type="entry name" value="Smac/diablo"/>
    <property type="match status" value="1"/>
</dbReference>
<keyword evidence="7" id="KW-0175">Coiled coil</keyword>
<dbReference type="PANTHER" id="PTHR32247">
    <property type="entry name" value="DIABLO HOMOLOG, MITOCHONDRIAL"/>
    <property type="match status" value="1"/>
</dbReference>
<evidence type="ECO:0000256" key="5">
    <source>
        <dbReference type="ARBA" id="ARBA00033049"/>
    </source>
</evidence>
<evidence type="ECO:0000313" key="10">
    <source>
        <dbReference type="Proteomes" id="UP000596742"/>
    </source>
</evidence>
<sequence length="512" mass="58068">MEYTAIDYILYPDLLQDDILYVKKLDIINNVSDHYPIKAEINFEFSIGSNKLKSSKRDKIYCKVNWDKLDKDKYQESIEKGIDALKLDLNTTDGISDAFSNINNIIDSATKSVAPAHKAFRKRPKLKVMNENIDHAIKAKKQAHALWKFQGRPADPCNELVINKKQTTYELRKQCRNEIAQRRINDRKEIIQARKKSYTSKFDIQYLDTVDSGYEHIIKICTDEREHIPVAIKELDEAIHKLNRNISADIFGVTVGNLSISKRCKISNFQRKFDVKTAAGAGTGISLCLLGVKKASCQTTDNITAPDPSTLLSETLVRNASFAVVESTTAFLSQVTVSLVESCEQYTKALYILMKLMDYRLKVLGNGESEQKIADLIIEARASVNKLKSRNQELQLLYMSAYNLVNEASTAAYTAGSEFHSTVATSMIQSSEVHLSKFQRDLNDAEAEMRKMEANVILVESEYMEKKIKAHENRDVENDDLLNIETHNGETNSEDNFQHDGSFDSEKNENET</sequence>
<comment type="subcellular location">
    <subcellularLocation>
        <location evidence="1">Mitochondrion</location>
    </subcellularLocation>
</comment>
<keyword evidence="3" id="KW-0809">Transit peptide</keyword>
<dbReference type="InterPro" id="IPR009062">
    <property type="entry name" value="Smac/DIABLO-like_sf"/>
</dbReference>
<gene>
    <name evidence="9" type="ORF">MGAL_10B018797</name>
</gene>
<feature type="compositionally biased region" description="Polar residues" evidence="8">
    <location>
        <begin position="485"/>
        <end position="495"/>
    </location>
</feature>
<accession>A0A8B6F2V6</accession>
<evidence type="ECO:0000256" key="1">
    <source>
        <dbReference type="ARBA" id="ARBA00004173"/>
    </source>
</evidence>
<organism evidence="9 10">
    <name type="scientific">Mytilus galloprovincialis</name>
    <name type="common">Mediterranean mussel</name>
    <dbReference type="NCBI Taxonomy" id="29158"/>
    <lineage>
        <taxon>Eukaryota</taxon>
        <taxon>Metazoa</taxon>
        <taxon>Spiralia</taxon>
        <taxon>Lophotrochozoa</taxon>
        <taxon>Mollusca</taxon>
        <taxon>Bivalvia</taxon>
        <taxon>Autobranchia</taxon>
        <taxon>Pteriomorphia</taxon>
        <taxon>Mytilida</taxon>
        <taxon>Mytiloidea</taxon>
        <taxon>Mytilidae</taxon>
        <taxon>Mytilinae</taxon>
        <taxon>Mytilus</taxon>
    </lineage>
</organism>
<dbReference type="EMBL" id="UYJE01006023">
    <property type="protein sequence ID" value="VDI42459.1"/>
    <property type="molecule type" value="Genomic_DNA"/>
</dbReference>
<evidence type="ECO:0000313" key="9">
    <source>
        <dbReference type="EMBL" id="VDI42459.1"/>
    </source>
</evidence>
<feature type="region of interest" description="Disordered" evidence="8">
    <location>
        <begin position="484"/>
        <end position="512"/>
    </location>
</feature>
<keyword evidence="2" id="KW-0053">Apoptosis</keyword>
<reference evidence="9" key="1">
    <citation type="submission" date="2018-11" db="EMBL/GenBank/DDBJ databases">
        <authorList>
            <person name="Alioto T."/>
            <person name="Alioto T."/>
        </authorList>
    </citation>
    <scope>NUCLEOTIDE SEQUENCE</scope>
</reference>
<evidence type="ECO:0000256" key="2">
    <source>
        <dbReference type="ARBA" id="ARBA00022703"/>
    </source>
</evidence>
<dbReference type="AlphaFoldDB" id="A0A8B6F2V6"/>
<evidence type="ECO:0000256" key="7">
    <source>
        <dbReference type="SAM" id="Coils"/>
    </source>
</evidence>
<dbReference type="Pfam" id="PF09057">
    <property type="entry name" value="Smac_DIABLO"/>
    <property type="match status" value="1"/>
</dbReference>
<dbReference type="Gene3D" id="1.20.58.70">
    <property type="match status" value="1"/>
</dbReference>
<dbReference type="Proteomes" id="UP000596742">
    <property type="component" value="Unassembled WGS sequence"/>
</dbReference>
<evidence type="ECO:0000256" key="3">
    <source>
        <dbReference type="ARBA" id="ARBA00022946"/>
    </source>
</evidence>
<dbReference type="PANTHER" id="PTHR32247:SF3">
    <property type="entry name" value="DIABLO IAP-BINDING MITOCHONDRIAL PROTEIN"/>
    <property type="match status" value="1"/>
</dbReference>
<dbReference type="GO" id="GO:0008631">
    <property type="term" value="P:intrinsic apoptotic signaling pathway in response to oxidative stress"/>
    <property type="evidence" value="ECO:0007669"/>
    <property type="project" value="TreeGrafter"/>
</dbReference>
<keyword evidence="4" id="KW-0496">Mitochondrion</keyword>